<accession>A0A926RTJ9</accession>
<organism evidence="1 2">
    <name type="scientific">Polycladospora coralii</name>
    <dbReference type="NCBI Taxonomy" id="2771432"/>
    <lineage>
        <taxon>Bacteria</taxon>
        <taxon>Bacillati</taxon>
        <taxon>Bacillota</taxon>
        <taxon>Bacilli</taxon>
        <taxon>Bacillales</taxon>
        <taxon>Thermoactinomycetaceae</taxon>
        <taxon>Polycladospora</taxon>
    </lineage>
</organism>
<dbReference type="Pfam" id="PF03567">
    <property type="entry name" value="Sulfotransfer_2"/>
    <property type="match status" value="1"/>
</dbReference>
<dbReference type="SUPFAM" id="SSF52540">
    <property type="entry name" value="P-loop containing nucleoside triphosphate hydrolases"/>
    <property type="match status" value="1"/>
</dbReference>
<name>A0A926RTJ9_9BACL</name>
<comment type="caution">
    <text evidence="1">The sequence shown here is derived from an EMBL/GenBank/DDBJ whole genome shotgun (WGS) entry which is preliminary data.</text>
</comment>
<dbReference type="InterPro" id="IPR027417">
    <property type="entry name" value="P-loop_NTPase"/>
</dbReference>
<proteinExistence type="predicted"/>
<evidence type="ECO:0000313" key="2">
    <source>
        <dbReference type="Proteomes" id="UP000661691"/>
    </source>
</evidence>
<reference evidence="1" key="1">
    <citation type="submission" date="2020-09" db="EMBL/GenBank/DDBJ databases">
        <title>A novel bacterium of genus Hazenella, isolated from South China Sea.</title>
        <authorList>
            <person name="Huang H."/>
            <person name="Mo K."/>
            <person name="Hu Y."/>
        </authorList>
    </citation>
    <scope>NUCLEOTIDE SEQUENCE</scope>
    <source>
        <strain evidence="1">IB182357</strain>
    </source>
</reference>
<dbReference type="EMBL" id="JACXAH010000003">
    <property type="protein sequence ID" value="MBD1371264.1"/>
    <property type="molecule type" value="Genomic_DNA"/>
</dbReference>
<dbReference type="RefSeq" id="WP_191141454.1">
    <property type="nucleotide sequence ID" value="NZ_JACXAH010000003.1"/>
</dbReference>
<sequence>MSVGHKQELILFTHIPKTGGTTLRTLLEREYKAQALFLYNDHGVHFRNTQQIGNRINHVLPKIKCISGHFGYGITFPHLKKPALALVTTERPITYLAMVRNPVDQILSLYLAFQRQRRIPPHMTFEQFVYTKHCRENLQTYMISGKSSTALKEAKENILHKYAVVGVTDRYAESFKLMKKRFNWKINTFPHLNPGHSDKLRREMSSDLISHLQSKNQNDVNLYQFAKEKLLQDFNQL</sequence>
<dbReference type="Gene3D" id="3.40.50.300">
    <property type="entry name" value="P-loop containing nucleotide triphosphate hydrolases"/>
    <property type="match status" value="1"/>
</dbReference>
<dbReference type="PANTHER" id="PTHR32301">
    <property type="entry name" value="COUNTIN RECEPTOR CNR3-RELATED"/>
    <property type="match status" value="1"/>
</dbReference>
<dbReference type="InterPro" id="IPR005331">
    <property type="entry name" value="Sulfotransferase"/>
</dbReference>
<evidence type="ECO:0000313" key="1">
    <source>
        <dbReference type="EMBL" id="MBD1371264.1"/>
    </source>
</evidence>
<dbReference type="GO" id="GO:0016020">
    <property type="term" value="C:membrane"/>
    <property type="evidence" value="ECO:0007669"/>
    <property type="project" value="InterPro"/>
</dbReference>
<dbReference type="PANTHER" id="PTHR32301:SF6">
    <property type="entry name" value="GOLVESIN-RELATED"/>
    <property type="match status" value="1"/>
</dbReference>
<dbReference type="Proteomes" id="UP000661691">
    <property type="component" value="Unassembled WGS sequence"/>
</dbReference>
<protein>
    <submittedName>
        <fullName evidence="1">Sulfotransferase family 2 domain-containing protein</fullName>
    </submittedName>
</protein>
<dbReference type="InterPro" id="IPR053259">
    <property type="entry name" value="Golvesin-related_Golgi"/>
</dbReference>
<dbReference type="AlphaFoldDB" id="A0A926RTJ9"/>
<dbReference type="GO" id="GO:0008146">
    <property type="term" value="F:sulfotransferase activity"/>
    <property type="evidence" value="ECO:0007669"/>
    <property type="project" value="InterPro"/>
</dbReference>
<gene>
    <name evidence="1" type="ORF">IC620_02710</name>
</gene>
<keyword evidence="2" id="KW-1185">Reference proteome</keyword>